<sequence>MVLVNIHSTTFTDVVVEFFSGRRSNLTVLHSIEAVLKSLRQPPSFRNTIRLGVIERATCKMSSPTDLIKRISVINPFLNFHIADRHIDTPIRLHSWYFPDDSLQSCSESGDGYYTPDSETSTPVEEHNSNDEQSLTEGPPSHRSAPVSISEESCICLASMIGIVKALFDIASYLRANPNFLKFELWIEVGNACVEHIWIQTFIFGFPIYMFFRIMQDFRGGTG</sequence>
<dbReference type="Proteomes" id="UP000767238">
    <property type="component" value="Unassembled WGS sequence"/>
</dbReference>
<comment type="caution">
    <text evidence="2">The sequence shown here is derived from an EMBL/GenBank/DDBJ whole genome shotgun (WGS) entry which is preliminary data.</text>
</comment>
<proteinExistence type="predicted"/>
<name>A0A9P8GII9_AURME</name>
<evidence type="ECO:0000256" key="1">
    <source>
        <dbReference type="SAM" id="MobiDB-lite"/>
    </source>
</evidence>
<feature type="non-terminal residue" evidence="2">
    <location>
        <position position="223"/>
    </location>
</feature>
<reference evidence="2" key="2">
    <citation type="submission" date="2021-08" db="EMBL/GenBank/DDBJ databases">
        <authorList>
            <person name="Gostincar C."/>
            <person name="Sun X."/>
            <person name="Song Z."/>
            <person name="Gunde-Cimerman N."/>
        </authorList>
    </citation>
    <scope>NUCLEOTIDE SEQUENCE</scope>
    <source>
        <strain evidence="2">EXF-8016</strain>
    </source>
</reference>
<reference evidence="2" key="1">
    <citation type="journal article" date="2021" name="J Fungi (Basel)">
        <title>Virulence traits and population genomics of the black yeast Aureobasidium melanogenum.</title>
        <authorList>
            <person name="Cernosa A."/>
            <person name="Sun X."/>
            <person name="Gostincar C."/>
            <person name="Fang C."/>
            <person name="Gunde-Cimerman N."/>
            <person name="Song Z."/>
        </authorList>
    </citation>
    <scope>NUCLEOTIDE SEQUENCE</scope>
    <source>
        <strain evidence="2">EXF-8016</strain>
    </source>
</reference>
<evidence type="ECO:0000313" key="3">
    <source>
        <dbReference type="Proteomes" id="UP000767238"/>
    </source>
</evidence>
<gene>
    <name evidence="2" type="ORF">KCV03_g3987</name>
</gene>
<organism evidence="2 3">
    <name type="scientific">Aureobasidium melanogenum</name>
    <name type="common">Aureobasidium pullulans var. melanogenum</name>
    <dbReference type="NCBI Taxonomy" id="46634"/>
    <lineage>
        <taxon>Eukaryota</taxon>
        <taxon>Fungi</taxon>
        <taxon>Dikarya</taxon>
        <taxon>Ascomycota</taxon>
        <taxon>Pezizomycotina</taxon>
        <taxon>Dothideomycetes</taxon>
        <taxon>Dothideomycetidae</taxon>
        <taxon>Dothideales</taxon>
        <taxon>Saccotheciaceae</taxon>
        <taxon>Aureobasidium</taxon>
    </lineage>
</organism>
<protein>
    <submittedName>
        <fullName evidence="2">Uncharacterized protein</fullName>
    </submittedName>
</protein>
<accession>A0A9P8GII9</accession>
<feature type="region of interest" description="Disordered" evidence="1">
    <location>
        <begin position="109"/>
        <end position="146"/>
    </location>
</feature>
<evidence type="ECO:0000313" key="2">
    <source>
        <dbReference type="EMBL" id="KAH0223887.1"/>
    </source>
</evidence>
<dbReference type="AlphaFoldDB" id="A0A9P8GII9"/>
<dbReference type="EMBL" id="JAHFYH010000022">
    <property type="protein sequence ID" value="KAH0223887.1"/>
    <property type="molecule type" value="Genomic_DNA"/>
</dbReference>